<evidence type="ECO:0000256" key="1">
    <source>
        <dbReference type="ARBA" id="ARBA00006479"/>
    </source>
</evidence>
<protein>
    <submittedName>
        <fullName evidence="2">Putative glucokinase</fullName>
        <ecNumber evidence="2">2.7.1.2</ecNumber>
    </submittedName>
</protein>
<dbReference type="Pfam" id="PF00480">
    <property type="entry name" value="ROK"/>
    <property type="match status" value="1"/>
</dbReference>
<evidence type="ECO:0000313" key="3">
    <source>
        <dbReference type="Proteomes" id="UP000002007"/>
    </source>
</evidence>
<dbReference type="PANTHER" id="PTHR18964:SF149">
    <property type="entry name" value="BIFUNCTIONAL UDP-N-ACETYLGLUCOSAMINE 2-EPIMERASE_N-ACETYLMANNOSAMINE KINASE"/>
    <property type="match status" value="1"/>
</dbReference>
<dbReference type="HOGENOM" id="CLU_036604_0_4_11"/>
<dbReference type="Gene3D" id="3.30.420.40">
    <property type="match status" value="2"/>
</dbReference>
<accession>A9WN69</accession>
<dbReference type="InterPro" id="IPR043129">
    <property type="entry name" value="ATPase_NBD"/>
</dbReference>
<dbReference type="Proteomes" id="UP000002007">
    <property type="component" value="Chromosome"/>
</dbReference>
<dbReference type="SMR" id="A9WN69"/>
<dbReference type="RefSeq" id="WP_012244751.1">
    <property type="nucleotide sequence ID" value="NC_010168.1"/>
</dbReference>
<dbReference type="EMBL" id="CP000910">
    <property type="protein sequence ID" value="ABY23068.1"/>
    <property type="molecule type" value="Genomic_DNA"/>
</dbReference>
<keyword evidence="2" id="KW-0418">Kinase</keyword>
<dbReference type="eggNOG" id="COG1940">
    <property type="taxonomic scope" value="Bacteria"/>
</dbReference>
<dbReference type="STRING" id="288705.RSal33209_1331"/>
<dbReference type="InterPro" id="IPR000600">
    <property type="entry name" value="ROK"/>
</dbReference>
<sequence>MGKPAAVLAFDVGGTDTKAGLVLAAEAGQIPQIIDIRRFPTALNAEQPGETLVEFLAGLMESYQADHPEHQIQAVGVTVPGLVDEVEGIGVYAANLGWKNFGFRAALELRMQVPVAFGHDVGTAGDAEVALGAAQHALNAMILIVGTWIAAALYVDGGRLNAGGYAGEVGHALAPAPGGGLGIVEANGSAGSIARRYGARKHGFEGGAREVLALAKAGDALAQQTWNEAIDTIAFSIAQAVAMIGTNKVVLGGGLAEAGDDLLVPLAARIDALLTFQPRPELVKAALGQNAGLIGSALKAIERRDEQLNDEADLRRKTVQHR</sequence>
<gene>
    <name evidence="2" type="ordered locus">RSal33209_1331</name>
</gene>
<dbReference type="KEGG" id="rsa:RSal33209_1331"/>
<comment type="similarity">
    <text evidence="1">Belongs to the ROK (NagC/XylR) family.</text>
</comment>
<dbReference type="AlphaFoldDB" id="A9WN69"/>
<dbReference type="PANTHER" id="PTHR18964">
    <property type="entry name" value="ROK (REPRESSOR, ORF, KINASE) FAMILY"/>
    <property type="match status" value="1"/>
</dbReference>
<dbReference type="SUPFAM" id="SSF53067">
    <property type="entry name" value="Actin-like ATPase domain"/>
    <property type="match status" value="1"/>
</dbReference>
<dbReference type="EC" id="2.7.1.2" evidence="2"/>
<name>A9WN69_RENSM</name>
<evidence type="ECO:0000313" key="2">
    <source>
        <dbReference type="EMBL" id="ABY23068.1"/>
    </source>
</evidence>
<keyword evidence="3" id="KW-1185">Reference proteome</keyword>
<organism evidence="2 3">
    <name type="scientific">Renibacterium salmoninarum (strain ATCC 33209 / DSM 20767 / JCM 11484 / NBRC 15589 / NCIMB 2235)</name>
    <dbReference type="NCBI Taxonomy" id="288705"/>
    <lineage>
        <taxon>Bacteria</taxon>
        <taxon>Bacillati</taxon>
        <taxon>Actinomycetota</taxon>
        <taxon>Actinomycetes</taxon>
        <taxon>Micrococcales</taxon>
        <taxon>Micrococcaceae</taxon>
        <taxon>Renibacterium</taxon>
    </lineage>
</organism>
<reference evidence="3" key="1">
    <citation type="journal article" date="2008" name="J. Bacteriol.">
        <title>Genome sequence of the fish pathogen Renibacterium salmoninarum suggests reductive evolution away from an environmental Arthrobacter ancestor.</title>
        <authorList>
            <person name="Wiens G.D."/>
            <person name="Rockey D.D."/>
            <person name="Wu Z."/>
            <person name="Chang J."/>
            <person name="Levy R."/>
            <person name="Crane S."/>
            <person name="Chen D.S."/>
            <person name="Capri G.R."/>
            <person name="Burnett J.R."/>
            <person name="Sudheesh P.S."/>
            <person name="Schipma M.J."/>
            <person name="Burd H."/>
            <person name="Bhattacharyya A."/>
            <person name="Rhodes L.D."/>
            <person name="Kaul R."/>
            <person name="Strom M.S."/>
        </authorList>
    </citation>
    <scope>NUCLEOTIDE SEQUENCE [LARGE SCALE GENOMIC DNA]</scope>
    <source>
        <strain evidence="3">ATCC 33209 / DSM 20767 / JCM 11484 / NBRC 15589 / NCIMB 2235</strain>
    </source>
</reference>
<dbReference type="GO" id="GO:0004340">
    <property type="term" value="F:glucokinase activity"/>
    <property type="evidence" value="ECO:0007669"/>
    <property type="project" value="UniProtKB-EC"/>
</dbReference>
<keyword evidence="2" id="KW-0808">Transferase</keyword>
<proteinExistence type="inferred from homology"/>